<dbReference type="InterPro" id="IPR037522">
    <property type="entry name" value="HD_GYP_dom"/>
</dbReference>
<dbReference type="InterPro" id="IPR003607">
    <property type="entry name" value="HD/PDEase_dom"/>
</dbReference>
<keyword evidence="4" id="KW-1185">Reference proteome</keyword>
<evidence type="ECO:0000256" key="1">
    <source>
        <dbReference type="SAM" id="Coils"/>
    </source>
</evidence>
<organism evidence="3 4">
    <name type="scientific">Marinibaculum pumilum</name>
    <dbReference type="NCBI Taxonomy" id="1766165"/>
    <lineage>
        <taxon>Bacteria</taxon>
        <taxon>Pseudomonadati</taxon>
        <taxon>Pseudomonadota</taxon>
        <taxon>Alphaproteobacteria</taxon>
        <taxon>Rhodospirillales</taxon>
        <taxon>Rhodospirillaceae</taxon>
        <taxon>Marinibaculum</taxon>
    </lineage>
</organism>
<dbReference type="InterPro" id="IPR003018">
    <property type="entry name" value="GAF"/>
</dbReference>
<evidence type="ECO:0000259" key="2">
    <source>
        <dbReference type="PROSITE" id="PS51832"/>
    </source>
</evidence>
<dbReference type="Gene3D" id="1.10.3210.10">
    <property type="entry name" value="Hypothetical protein af1432"/>
    <property type="match status" value="1"/>
</dbReference>
<reference evidence="4" key="1">
    <citation type="journal article" date="2019" name="Int. J. Syst. Evol. Microbiol.">
        <title>The Global Catalogue of Microorganisms (GCM) 10K type strain sequencing project: providing services to taxonomists for standard genome sequencing and annotation.</title>
        <authorList>
            <consortium name="The Broad Institute Genomics Platform"/>
            <consortium name="The Broad Institute Genome Sequencing Center for Infectious Disease"/>
            <person name="Wu L."/>
            <person name="Ma J."/>
        </authorList>
    </citation>
    <scope>NUCLEOTIDE SEQUENCE [LARGE SCALE GENOMIC DNA]</scope>
    <source>
        <strain evidence="4">KCTC 42964</strain>
    </source>
</reference>
<evidence type="ECO:0000313" key="4">
    <source>
        <dbReference type="Proteomes" id="UP001595528"/>
    </source>
</evidence>
<dbReference type="Gene3D" id="3.30.450.40">
    <property type="match status" value="1"/>
</dbReference>
<dbReference type="SUPFAM" id="SSF55781">
    <property type="entry name" value="GAF domain-like"/>
    <property type="match status" value="1"/>
</dbReference>
<name>A0ABV7L9P0_9PROT</name>
<accession>A0ABV7L9P0</accession>
<dbReference type="InterPro" id="IPR052020">
    <property type="entry name" value="Cyclic_di-GMP/3'3'-cGAMP_PDE"/>
</dbReference>
<dbReference type="SMART" id="SM00471">
    <property type="entry name" value="HDc"/>
    <property type="match status" value="1"/>
</dbReference>
<gene>
    <name evidence="3" type="ORF">ACFOGJ_28610</name>
</gene>
<dbReference type="SUPFAM" id="SSF109604">
    <property type="entry name" value="HD-domain/PDEase-like"/>
    <property type="match status" value="1"/>
</dbReference>
<proteinExistence type="predicted"/>
<sequence length="415" mass="46781">MKASSNTVLDFLNFVEGQGPQPMPRLMDKILLKCRLLTNAEAGSIFIVRGRGRSRRLQAMRVQNDRVRIRAKGFEIPLDAPAIAAYVGATGKTLRIPDVYKIPKNRPYRFNPANERAGYVTRSVMCFPLKNFRNAVTGVVQLINRLPEKAAPDAAPIPFDTAQEELVLPVSRILADLVERADMADRIRAKNRELQVRNRQLQEGRARIAALQAETEDAFMLSISLLARAAEIHDEETGNHIVRVNEYSYHLARMAGQPAEWCDEIRYSAQLHDVGKMSVDAAILRKKGPLTPEERHEMNSHPVYGHQILAAAPRLAMAAEIAQGHHEKWAGGGYPNGLQGEQIPLSARIVAMADIYDALRSARPYKPAFSHEKTVAIMTEGDDRLDPREHFDPALLDLFRNHHQEFDEIYRRLHD</sequence>
<dbReference type="PROSITE" id="PS51832">
    <property type="entry name" value="HD_GYP"/>
    <property type="match status" value="1"/>
</dbReference>
<comment type="caution">
    <text evidence="3">The sequence shown here is derived from an EMBL/GenBank/DDBJ whole genome shotgun (WGS) entry which is preliminary data.</text>
</comment>
<dbReference type="CDD" id="cd00077">
    <property type="entry name" value="HDc"/>
    <property type="match status" value="1"/>
</dbReference>
<dbReference type="InterPro" id="IPR029016">
    <property type="entry name" value="GAF-like_dom_sf"/>
</dbReference>
<keyword evidence="1" id="KW-0175">Coiled coil</keyword>
<dbReference type="PANTHER" id="PTHR45228">
    <property type="entry name" value="CYCLIC DI-GMP PHOSPHODIESTERASE TM_0186-RELATED"/>
    <property type="match status" value="1"/>
</dbReference>
<dbReference type="Pfam" id="PF01590">
    <property type="entry name" value="GAF"/>
    <property type="match status" value="1"/>
</dbReference>
<protein>
    <submittedName>
        <fullName evidence="3">HD domain-containing phosphohydrolase</fullName>
    </submittedName>
</protein>
<dbReference type="RefSeq" id="WP_379906709.1">
    <property type="nucleotide sequence ID" value="NZ_JBHRTR010000054.1"/>
</dbReference>
<dbReference type="PANTHER" id="PTHR45228:SF8">
    <property type="entry name" value="TWO-COMPONENT RESPONSE REGULATOR-RELATED"/>
    <property type="match status" value="1"/>
</dbReference>
<evidence type="ECO:0000313" key="3">
    <source>
        <dbReference type="EMBL" id="MFC3231244.1"/>
    </source>
</evidence>
<feature type="domain" description="HD-GYP" evidence="2">
    <location>
        <begin position="215"/>
        <end position="415"/>
    </location>
</feature>
<dbReference type="Pfam" id="PF13487">
    <property type="entry name" value="HD_5"/>
    <property type="match status" value="1"/>
</dbReference>
<feature type="coiled-coil region" evidence="1">
    <location>
        <begin position="184"/>
        <end position="214"/>
    </location>
</feature>
<dbReference type="SMART" id="SM00065">
    <property type="entry name" value="GAF"/>
    <property type="match status" value="1"/>
</dbReference>
<dbReference type="Proteomes" id="UP001595528">
    <property type="component" value="Unassembled WGS sequence"/>
</dbReference>
<dbReference type="EMBL" id="JBHRTR010000054">
    <property type="protein sequence ID" value="MFC3231244.1"/>
    <property type="molecule type" value="Genomic_DNA"/>
</dbReference>